<dbReference type="PANTHER" id="PTHR42856">
    <property type="entry name" value="ACYL-COENZYME A THIOESTERASE PAAI"/>
    <property type="match status" value="1"/>
</dbReference>
<dbReference type="Proteomes" id="UP000253099">
    <property type="component" value="Unassembled WGS sequence"/>
</dbReference>
<dbReference type="EMBL" id="NIZT01000070">
    <property type="protein sequence ID" value="RBQ22251.1"/>
    <property type="molecule type" value="Genomic_DNA"/>
</dbReference>
<evidence type="ECO:0000313" key="2">
    <source>
        <dbReference type="Proteomes" id="UP000253099"/>
    </source>
</evidence>
<evidence type="ECO:0000313" key="1">
    <source>
        <dbReference type="EMBL" id="RBQ22251.1"/>
    </source>
</evidence>
<protein>
    <recommendedName>
        <fullName evidence="3">Thioesterase domain-containing protein</fullName>
    </recommendedName>
</protein>
<dbReference type="InterPro" id="IPR003736">
    <property type="entry name" value="PAAI_dom"/>
</dbReference>
<gene>
    <name evidence="1" type="ORF">ALNOE001_19750</name>
</gene>
<dbReference type="GO" id="GO:0016289">
    <property type="term" value="F:acyl-CoA hydrolase activity"/>
    <property type="evidence" value="ECO:0007669"/>
    <property type="project" value="TreeGrafter"/>
</dbReference>
<dbReference type="AlphaFoldDB" id="A0A366M7N8"/>
<dbReference type="InterPro" id="IPR027961">
    <property type="entry name" value="DUF4442"/>
</dbReference>
<comment type="caution">
    <text evidence="1">The sequence shown here is derived from an EMBL/GenBank/DDBJ whole genome shotgun (WGS) entry which is preliminary data.</text>
</comment>
<evidence type="ECO:0008006" key="3">
    <source>
        <dbReference type="Google" id="ProtNLM"/>
    </source>
</evidence>
<dbReference type="NCBIfam" id="TIGR00369">
    <property type="entry name" value="unchar_dom_1"/>
    <property type="match status" value="1"/>
</dbReference>
<sequence length="108" mass="11948">MINFAESAGIEIESVTEKSVECSTEIKDIHRNAVGGVHGGAIFTLADFTFAIYSNLDNLYGFDVGNTIGQSCNISYLKSTRINRLTVQSTCLNKVKIYLFIKMTLKMI</sequence>
<dbReference type="PANTHER" id="PTHR42856:SF1">
    <property type="entry name" value="ACYL-COENZYME A THIOESTERASE PAAI"/>
    <property type="match status" value="1"/>
</dbReference>
<dbReference type="InterPro" id="IPR052723">
    <property type="entry name" value="Acyl-CoA_thioesterase_PaaI"/>
</dbReference>
<dbReference type="InterPro" id="IPR029069">
    <property type="entry name" value="HotDog_dom_sf"/>
</dbReference>
<dbReference type="Gene3D" id="3.10.129.10">
    <property type="entry name" value="Hotdog Thioesterase"/>
    <property type="match status" value="1"/>
</dbReference>
<keyword evidence="2" id="KW-1185">Reference proteome</keyword>
<dbReference type="CDD" id="cd03443">
    <property type="entry name" value="PaaI_thioesterase"/>
    <property type="match status" value="1"/>
</dbReference>
<dbReference type="Pfam" id="PF14539">
    <property type="entry name" value="DUF4442"/>
    <property type="match status" value="1"/>
</dbReference>
<name>A0A366M7N8_9EURY</name>
<organism evidence="1 2">
    <name type="scientific">Candidatus Methanobinarius endosymbioticus</name>
    <dbReference type="NCBI Taxonomy" id="2006182"/>
    <lineage>
        <taxon>Archaea</taxon>
        <taxon>Methanobacteriati</taxon>
        <taxon>Methanobacteriota</taxon>
        <taxon>Methanomada group</taxon>
        <taxon>Methanobacteria</taxon>
        <taxon>Methanobacteriales</taxon>
        <taxon>Methanobacteriaceae</taxon>
        <taxon>Candidatus Methanobinarius</taxon>
    </lineage>
</organism>
<accession>A0A366M7N8</accession>
<proteinExistence type="predicted"/>
<reference evidence="1 2" key="1">
    <citation type="submission" date="2018-06" db="EMBL/GenBank/DDBJ databases">
        <title>Genomic insight into two independent archaeal endosymbiosis events.</title>
        <authorList>
            <person name="Lind A.E."/>
            <person name="Lewis W.H."/>
            <person name="Spang A."/>
            <person name="Guy L."/>
            <person name="Embley M.T."/>
            <person name="Ettema T.J.G."/>
        </authorList>
    </citation>
    <scope>NUCLEOTIDE SEQUENCE [LARGE SCALE GENOMIC DNA]</scope>
    <source>
        <strain evidence="1">NOE</strain>
    </source>
</reference>
<dbReference type="SUPFAM" id="SSF54637">
    <property type="entry name" value="Thioesterase/thiol ester dehydrase-isomerase"/>
    <property type="match status" value="1"/>
</dbReference>